<dbReference type="AlphaFoldDB" id="A0A9P6AS11"/>
<gene>
    <name evidence="1" type="ORF">BS47DRAFT_1300987</name>
</gene>
<evidence type="ECO:0000313" key="1">
    <source>
        <dbReference type="EMBL" id="KAF9509821.1"/>
    </source>
</evidence>
<sequence>FVCSMWTSGEKQFYVFALLETILKLYQVTWRIGPCMNIGCQMTRLEKVEVHAGMAAFALEWGVSNFPCIWFHHGMQLWYILRQIRVWGLSDGEGVSSLE</sequence>
<accession>A0A9P6AS11</accession>
<comment type="caution">
    <text evidence="1">The sequence shown here is derived from an EMBL/GenBank/DDBJ whole genome shotgun (WGS) entry which is preliminary data.</text>
</comment>
<dbReference type="OrthoDB" id="3364670at2759"/>
<dbReference type="InterPro" id="IPR040521">
    <property type="entry name" value="KDZ"/>
</dbReference>
<organism evidence="1 2">
    <name type="scientific">Hydnum rufescens UP504</name>
    <dbReference type="NCBI Taxonomy" id="1448309"/>
    <lineage>
        <taxon>Eukaryota</taxon>
        <taxon>Fungi</taxon>
        <taxon>Dikarya</taxon>
        <taxon>Basidiomycota</taxon>
        <taxon>Agaricomycotina</taxon>
        <taxon>Agaricomycetes</taxon>
        <taxon>Cantharellales</taxon>
        <taxon>Hydnaceae</taxon>
        <taxon>Hydnum</taxon>
    </lineage>
</organism>
<protein>
    <submittedName>
        <fullName evidence="1">Uncharacterized protein</fullName>
    </submittedName>
</protein>
<evidence type="ECO:0000313" key="2">
    <source>
        <dbReference type="Proteomes" id="UP000886523"/>
    </source>
</evidence>
<dbReference type="EMBL" id="MU129028">
    <property type="protein sequence ID" value="KAF9509821.1"/>
    <property type="molecule type" value="Genomic_DNA"/>
</dbReference>
<feature type="non-terminal residue" evidence="1">
    <location>
        <position position="1"/>
    </location>
</feature>
<name>A0A9P6AS11_9AGAM</name>
<reference evidence="1" key="1">
    <citation type="journal article" date="2020" name="Nat. Commun.">
        <title>Large-scale genome sequencing of mycorrhizal fungi provides insights into the early evolution of symbiotic traits.</title>
        <authorList>
            <person name="Miyauchi S."/>
            <person name="Kiss E."/>
            <person name="Kuo A."/>
            <person name="Drula E."/>
            <person name="Kohler A."/>
            <person name="Sanchez-Garcia M."/>
            <person name="Morin E."/>
            <person name="Andreopoulos B."/>
            <person name="Barry K.W."/>
            <person name="Bonito G."/>
            <person name="Buee M."/>
            <person name="Carver A."/>
            <person name="Chen C."/>
            <person name="Cichocki N."/>
            <person name="Clum A."/>
            <person name="Culley D."/>
            <person name="Crous P.W."/>
            <person name="Fauchery L."/>
            <person name="Girlanda M."/>
            <person name="Hayes R.D."/>
            <person name="Keri Z."/>
            <person name="LaButti K."/>
            <person name="Lipzen A."/>
            <person name="Lombard V."/>
            <person name="Magnuson J."/>
            <person name="Maillard F."/>
            <person name="Murat C."/>
            <person name="Nolan M."/>
            <person name="Ohm R.A."/>
            <person name="Pangilinan J."/>
            <person name="Pereira M.F."/>
            <person name="Perotto S."/>
            <person name="Peter M."/>
            <person name="Pfister S."/>
            <person name="Riley R."/>
            <person name="Sitrit Y."/>
            <person name="Stielow J.B."/>
            <person name="Szollosi G."/>
            <person name="Zifcakova L."/>
            <person name="Stursova M."/>
            <person name="Spatafora J.W."/>
            <person name="Tedersoo L."/>
            <person name="Vaario L.M."/>
            <person name="Yamada A."/>
            <person name="Yan M."/>
            <person name="Wang P."/>
            <person name="Xu J."/>
            <person name="Bruns T."/>
            <person name="Baldrian P."/>
            <person name="Vilgalys R."/>
            <person name="Dunand C."/>
            <person name="Henrissat B."/>
            <person name="Grigoriev I.V."/>
            <person name="Hibbett D."/>
            <person name="Nagy L.G."/>
            <person name="Martin F.M."/>
        </authorList>
    </citation>
    <scope>NUCLEOTIDE SEQUENCE</scope>
    <source>
        <strain evidence="1">UP504</strain>
    </source>
</reference>
<proteinExistence type="predicted"/>
<keyword evidence="2" id="KW-1185">Reference proteome</keyword>
<dbReference type="Proteomes" id="UP000886523">
    <property type="component" value="Unassembled WGS sequence"/>
</dbReference>
<dbReference type="Pfam" id="PF18758">
    <property type="entry name" value="KDZ"/>
    <property type="match status" value="1"/>
</dbReference>